<dbReference type="GeneID" id="24794364"/>
<dbReference type="SUPFAM" id="SSF57716">
    <property type="entry name" value="Glucocorticoid receptor-like (DNA-binding domain)"/>
    <property type="match status" value="1"/>
</dbReference>
<evidence type="ECO:0000256" key="6">
    <source>
        <dbReference type="ARBA" id="ARBA00022884"/>
    </source>
</evidence>
<keyword evidence="4 10" id="KW-0863">Zinc-finger</keyword>
<feature type="zinc finger region" description="C4-type" evidence="10">
    <location>
        <begin position="6"/>
        <end position="36"/>
    </location>
</feature>
<feature type="domain" description="TRASH" evidence="11">
    <location>
        <begin position="6"/>
        <end position="44"/>
    </location>
</feature>
<dbReference type="GO" id="GO:0003735">
    <property type="term" value="F:structural constituent of ribosome"/>
    <property type="evidence" value="ECO:0007669"/>
    <property type="project" value="InterPro"/>
</dbReference>
<dbReference type="KEGG" id="afg:AFULGI_00008470"/>
<feature type="binding site" evidence="10">
    <location>
        <position position="6"/>
    </location>
    <ligand>
        <name>Zn(2+)</name>
        <dbReference type="ChEBI" id="CHEBI:29105"/>
    </ligand>
</feature>
<evidence type="ECO:0000256" key="2">
    <source>
        <dbReference type="ARBA" id="ARBA00022723"/>
    </source>
</evidence>
<evidence type="ECO:0000256" key="4">
    <source>
        <dbReference type="ARBA" id="ARBA00022771"/>
    </source>
</evidence>
<dbReference type="PROSITE" id="PS01073">
    <property type="entry name" value="RIBOSOMAL_L24E"/>
    <property type="match status" value="1"/>
</dbReference>
<organism evidence="12 13">
    <name type="scientific">Archaeoglobus fulgidus DSM 8774</name>
    <dbReference type="NCBI Taxonomy" id="1344584"/>
    <lineage>
        <taxon>Archaea</taxon>
        <taxon>Methanobacteriati</taxon>
        <taxon>Methanobacteriota</taxon>
        <taxon>Archaeoglobi</taxon>
        <taxon>Archaeoglobales</taxon>
        <taxon>Archaeoglobaceae</taxon>
        <taxon>Archaeoglobus</taxon>
    </lineage>
</organism>
<dbReference type="InterPro" id="IPR023442">
    <property type="entry name" value="Ribosomal_eL24_CS"/>
</dbReference>
<sequence length="58" mass="7041">MEKRVCSFCGYDIEPGTGKMYVRRDGRVFYFCSGKCEKNMLKLKRKPRKLKWTKHYSR</sequence>
<name>A0A075WDB5_ARCFL</name>
<dbReference type="Pfam" id="PF01246">
    <property type="entry name" value="Ribosomal_L24e"/>
    <property type="match status" value="1"/>
</dbReference>
<dbReference type="InterPro" id="IPR056366">
    <property type="entry name" value="Ribosomal_eL24"/>
</dbReference>
<comment type="similarity">
    <text evidence="1 10">Belongs to the eukaryotic ribosomal protein eL24 family.</text>
</comment>
<evidence type="ECO:0000256" key="7">
    <source>
        <dbReference type="ARBA" id="ARBA00022980"/>
    </source>
</evidence>
<dbReference type="GO" id="GO:0008270">
    <property type="term" value="F:zinc ion binding"/>
    <property type="evidence" value="ECO:0007669"/>
    <property type="project" value="UniProtKB-UniRule"/>
</dbReference>
<dbReference type="InterPro" id="IPR038630">
    <property type="entry name" value="L24e/L24_sf"/>
</dbReference>
<proteinExistence type="inferred from homology"/>
<evidence type="ECO:0000256" key="10">
    <source>
        <dbReference type="HAMAP-Rule" id="MF_00773"/>
    </source>
</evidence>
<keyword evidence="8 10" id="KW-0687">Ribonucleoprotein</keyword>
<keyword evidence="7 10" id="KW-0689">Ribosomal protein</keyword>
<evidence type="ECO:0000256" key="1">
    <source>
        <dbReference type="ARBA" id="ARBA00005647"/>
    </source>
</evidence>
<dbReference type="PANTHER" id="PTHR10792:SF1">
    <property type="entry name" value="RIBOSOMAL PROTEIN L24"/>
    <property type="match status" value="1"/>
</dbReference>
<keyword evidence="6 10" id="KW-0694">RNA-binding</keyword>
<dbReference type="RefSeq" id="WP_010878269.1">
    <property type="nucleotide sequence ID" value="NZ_CP006577.1"/>
</dbReference>
<evidence type="ECO:0000313" key="12">
    <source>
        <dbReference type="EMBL" id="AIG97642.1"/>
    </source>
</evidence>
<feature type="binding site" evidence="10">
    <location>
        <position position="32"/>
    </location>
    <ligand>
        <name>Zn(2+)</name>
        <dbReference type="ChEBI" id="CHEBI:29105"/>
    </ligand>
</feature>
<dbReference type="Proteomes" id="UP000028501">
    <property type="component" value="Chromosome"/>
</dbReference>
<keyword evidence="2 10" id="KW-0479">Metal-binding</keyword>
<dbReference type="CDD" id="cd00472">
    <property type="entry name" value="Ribosomal_L24e_L24"/>
    <property type="match status" value="1"/>
</dbReference>
<dbReference type="GO" id="GO:1990904">
    <property type="term" value="C:ribonucleoprotein complex"/>
    <property type="evidence" value="ECO:0007669"/>
    <property type="project" value="UniProtKB-KW"/>
</dbReference>
<accession>A0A075WDB5</accession>
<dbReference type="Gene3D" id="2.30.170.20">
    <property type="entry name" value="Ribosomal protein L24e"/>
    <property type="match status" value="1"/>
</dbReference>
<evidence type="ECO:0000256" key="5">
    <source>
        <dbReference type="ARBA" id="ARBA00022833"/>
    </source>
</evidence>
<evidence type="ECO:0000313" key="13">
    <source>
        <dbReference type="Proteomes" id="UP000028501"/>
    </source>
</evidence>
<dbReference type="InterPro" id="IPR011017">
    <property type="entry name" value="TRASH_dom"/>
</dbReference>
<evidence type="ECO:0000259" key="11">
    <source>
        <dbReference type="SMART" id="SM00746"/>
    </source>
</evidence>
<comment type="subunit">
    <text evidence="9 10">Part of the 50S ribosomal subunit. Forms a cluster with proteins L3 and L14.</text>
</comment>
<comment type="cofactor">
    <cofactor evidence="10">
        <name>Zn(2+)</name>
        <dbReference type="ChEBI" id="CHEBI:29105"/>
    </cofactor>
    <text evidence="10">Binds 1 zinc ion per subunit.</text>
</comment>
<dbReference type="PANTHER" id="PTHR10792">
    <property type="entry name" value="60S RIBOSOMAL PROTEIN L24"/>
    <property type="match status" value="1"/>
</dbReference>
<dbReference type="InterPro" id="IPR000988">
    <property type="entry name" value="Ribosomal_eL24-rel_N"/>
</dbReference>
<evidence type="ECO:0000256" key="3">
    <source>
        <dbReference type="ARBA" id="ARBA00022730"/>
    </source>
</evidence>
<dbReference type="AlphaFoldDB" id="A0A075WDB5"/>
<dbReference type="GO" id="GO:0019843">
    <property type="term" value="F:rRNA binding"/>
    <property type="evidence" value="ECO:0007669"/>
    <property type="project" value="UniProtKB-UniRule"/>
</dbReference>
<evidence type="ECO:0000256" key="9">
    <source>
        <dbReference type="ARBA" id="ARBA00062681"/>
    </source>
</evidence>
<dbReference type="EMBL" id="CP006577">
    <property type="protein sequence ID" value="AIG97642.1"/>
    <property type="molecule type" value="Genomic_DNA"/>
</dbReference>
<keyword evidence="5 10" id="KW-0862">Zinc</keyword>
<dbReference type="HAMAP" id="MF_00773">
    <property type="entry name" value="Ribosomal_eL24"/>
    <property type="match status" value="1"/>
</dbReference>
<dbReference type="GO" id="GO:0005840">
    <property type="term" value="C:ribosome"/>
    <property type="evidence" value="ECO:0007669"/>
    <property type="project" value="UniProtKB-KW"/>
</dbReference>
<dbReference type="SMART" id="SM00746">
    <property type="entry name" value="TRASH"/>
    <property type="match status" value="1"/>
</dbReference>
<dbReference type="InterPro" id="IPR055345">
    <property type="entry name" value="Ribosomal_eL24-rel_arc"/>
</dbReference>
<dbReference type="HOGENOM" id="CLU_190191_0_0_2"/>
<dbReference type="SMR" id="A0A075WDB5"/>
<gene>
    <name evidence="10" type="primary">rpl24e</name>
    <name evidence="12" type="ORF">AFULGI_00008470</name>
</gene>
<feature type="binding site" evidence="10">
    <location>
        <position position="36"/>
    </location>
    <ligand>
        <name>Zn(2+)</name>
        <dbReference type="ChEBI" id="CHEBI:29105"/>
    </ligand>
</feature>
<comment type="function">
    <text evidence="10">Binds to the 23S rRNA.</text>
</comment>
<dbReference type="NCBIfam" id="NF034186">
    <property type="entry name" value="PRK14891.1-1"/>
    <property type="match status" value="1"/>
</dbReference>
<dbReference type="FunFam" id="2.30.170.20:FF:000001">
    <property type="entry name" value="probable ribosome biogenesis protein RLP24"/>
    <property type="match status" value="1"/>
</dbReference>
<keyword evidence="3 10" id="KW-0699">rRNA-binding</keyword>
<protein>
    <recommendedName>
        <fullName evidence="10">Large ribosomal subunit protein eL24</fullName>
    </recommendedName>
</protein>
<dbReference type="GO" id="GO:0006412">
    <property type="term" value="P:translation"/>
    <property type="evidence" value="ECO:0007669"/>
    <property type="project" value="UniProtKB-UniRule"/>
</dbReference>
<reference evidence="12 13" key="1">
    <citation type="submission" date="2013-07" db="EMBL/GenBank/DDBJ databases">
        <title>Genome of Archaeoglobus fulgidus.</title>
        <authorList>
            <person name="Fiebig A."/>
            <person name="Birkeland N.-K."/>
        </authorList>
    </citation>
    <scope>NUCLEOTIDE SEQUENCE [LARGE SCALE GENOMIC DNA]</scope>
    <source>
        <strain evidence="12 13">DSM 8774</strain>
    </source>
</reference>
<evidence type="ECO:0000256" key="8">
    <source>
        <dbReference type="ARBA" id="ARBA00023274"/>
    </source>
</evidence>
<feature type="binding site" evidence="10">
    <location>
        <position position="9"/>
    </location>
    <ligand>
        <name>Zn(2+)</name>
        <dbReference type="ChEBI" id="CHEBI:29105"/>
    </ligand>
</feature>